<reference evidence="4" key="1">
    <citation type="journal article" date="2019" name="Int. J. Syst. Evol. Microbiol.">
        <title>The Global Catalogue of Microorganisms (GCM) 10K type strain sequencing project: providing services to taxonomists for standard genome sequencing and annotation.</title>
        <authorList>
            <consortium name="The Broad Institute Genomics Platform"/>
            <consortium name="The Broad Institute Genome Sequencing Center for Infectious Disease"/>
            <person name="Wu L."/>
            <person name="Ma J."/>
        </authorList>
    </citation>
    <scope>NUCLEOTIDE SEQUENCE [LARGE SCALE GENOMIC DNA]</scope>
    <source>
        <strain evidence="4">CGMCC 1.12295</strain>
    </source>
</reference>
<sequence>MIKIVTDSSCDLTNEETEKWQVYKIPLTISFGEVSYLDGVEITPKDFIKKMSRTDLFPKSSQPSLGKFIDLYNDLTEDGSEVISIHLAKKLSGTVETAKTAASMVKGKVTVIDSYFTSRALGFQVIEAAKLSKEGWTSKEITDRLTGMKAHTYLYVVVDTLENLAKGGRIGKGTAMIGSLLNIKPIAILEDGEYSPVAKVRSQTQAVKYMAKQFMNDIRGKTIKYASIAHADGQDFALKLKEQIEKNTGFQSVEILWTSPVISTHTGQGAIGFSYYAE</sequence>
<comment type="caution">
    <text evidence="3">The sequence shown here is derived from an EMBL/GenBank/DDBJ whole genome shotgun (WGS) entry which is preliminary data.</text>
</comment>
<dbReference type="InterPro" id="IPR043168">
    <property type="entry name" value="DegV_C"/>
</dbReference>
<evidence type="ECO:0000256" key="2">
    <source>
        <dbReference type="ARBA" id="ARBA00023121"/>
    </source>
</evidence>
<proteinExistence type="predicted"/>
<keyword evidence="4" id="KW-1185">Reference proteome</keyword>
<organism evidence="3 4">
    <name type="scientific">Siminovitchia sediminis</name>
    <dbReference type="NCBI Taxonomy" id="1274353"/>
    <lineage>
        <taxon>Bacteria</taxon>
        <taxon>Bacillati</taxon>
        <taxon>Bacillota</taxon>
        <taxon>Bacilli</taxon>
        <taxon>Bacillales</taxon>
        <taxon>Bacillaceae</taxon>
        <taxon>Siminovitchia</taxon>
    </lineage>
</organism>
<dbReference type="SUPFAM" id="SSF82549">
    <property type="entry name" value="DAK1/DegV-like"/>
    <property type="match status" value="1"/>
</dbReference>
<dbReference type="InterPro" id="IPR050270">
    <property type="entry name" value="DegV_domain_contain"/>
</dbReference>
<dbReference type="InterPro" id="IPR003797">
    <property type="entry name" value="DegV"/>
</dbReference>
<evidence type="ECO:0000256" key="1">
    <source>
        <dbReference type="ARBA" id="ARBA00003238"/>
    </source>
</evidence>
<comment type="function">
    <text evidence="1">May bind long-chain fatty acids, such as palmitate, and may play a role in lipid transport or fatty acid metabolism.</text>
</comment>
<evidence type="ECO:0000313" key="4">
    <source>
        <dbReference type="Proteomes" id="UP001597301"/>
    </source>
</evidence>
<accession>A0ABW4KIT2</accession>
<dbReference type="Proteomes" id="UP001597301">
    <property type="component" value="Unassembled WGS sequence"/>
</dbReference>
<dbReference type="Gene3D" id="3.40.50.10170">
    <property type="match status" value="1"/>
</dbReference>
<dbReference type="EMBL" id="JBHUEO010000017">
    <property type="protein sequence ID" value="MFD1706691.1"/>
    <property type="molecule type" value="Genomic_DNA"/>
</dbReference>
<dbReference type="PROSITE" id="PS51482">
    <property type="entry name" value="DEGV"/>
    <property type="match status" value="1"/>
</dbReference>
<dbReference type="Gene3D" id="3.30.1180.10">
    <property type="match status" value="1"/>
</dbReference>
<dbReference type="NCBIfam" id="TIGR00762">
    <property type="entry name" value="DegV"/>
    <property type="match status" value="1"/>
</dbReference>
<dbReference type="RefSeq" id="WP_380773331.1">
    <property type="nucleotide sequence ID" value="NZ_JBHUEO010000017.1"/>
</dbReference>
<dbReference type="PANTHER" id="PTHR33434">
    <property type="entry name" value="DEGV DOMAIN-CONTAINING PROTEIN DR_1986-RELATED"/>
    <property type="match status" value="1"/>
</dbReference>
<keyword evidence="2" id="KW-0446">Lipid-binding</keyword>
<gene>
    <name evidence="3" type="ORF">ACFSCZ_07965</name>
</gene>
<dbReference type="PANTHER" id="PTHR33434:SF8">
    <property type="entry name" value="DEGV DOMAIN-CONTAINING PROTEIN SPR1019"/>
    <property type="match status" value="1"/>
</dbReference>
<dbReference type="Pfam" id="PF02645">
    <property type="entry name" value="DegV"/>
    <property type="match status" value="1"/>
</dbReference>
<evidence type="ECO:0000313" key="3">
    <source>
        <dbReference type="EMBL" id="MFD1706691.1"/>
    </source>
</evidence>
<protein>
    <submittedName>
        <fullName evidence="3">DegV family protein</fullName>
    </submittedName>
</protein>
<name>A0ABW4KIT2_9BACI</name>